<protein>
    <submittedName>
        <fullName evidence="2">Uncharacterized protein</fullName>
    </submittedName>
</protein>
<evidence type="ECO:0000313" key="2">
    <source>
        <dbReference type="EMBL" id="SNS72256.1"/>
    </source>
</evidence>
<dbReference type="Proteomes" id="UP000198420">
    <property type="component" value="Unassembled WGS sequence"/>
</dbReference>
<dbReference type="AntiFam" id="ANF00006">
    <property type="entry name" value="Translation of CRISPR region"/>
</dbReference>
<feature type="compositionally biased region" description="Low complexity" evidence="1">
    <location>
        <begin position="251"/>
        <end position="266"/>
    </location>
</feature>
<feature type="compositionally biased region" description="Low complexity" evidence="1">
    <location>
        <begin position="92"/>
        <end position="101"/>
    </location>
</feature>
<dbReference type="AntiFam" id="ANF00057">
    <property type="entry name" value="Translation of E. coli type CRISPR repeat"/>
</dbReference>
<name>A0A239GSQ8_9ACTN</name>
<proteinExistence type="predicted"/>
<keyword evidence="3" id="KW-1185">Reference proteome</keyword>
<feature type="compositionally biased region" description="Low complexity" evidence="1">
    <location>
        <begin position="29"/>
        <end position="47"/>
    </location>
</feature>
<gene>
    <name evidence="2" type="ORF">SAMN06265355_12616</name>
</gene>
<dbReference type="EMBL" id="FZNP01000026">
    <property type="protein sequence ID" value="SNS72256.1"/>
    <property type="molecule type" value="Genomic_DNA"/>
</dbReference>
<feature type="compositionally biased region" description="Basic and acidic residues" evidence="1">
    <location>
        <begin position="329"/>
        <end position="344"/>
    </location>
</feature>
<evidence type="ECO:0000313" key="3">
    <source>
        <dbReference type="Proteomes" id="UP000198420"/>
    </source>
</evidence>
<feature type="compositionally biased region" description="Basic and acidic residues" evidence="1">
    <location>
        <begin position="109"/>
        <end position="118"/>
    </location>
</feature>
<feature type="compositionally biased region" description="Basic and acidic residues" evidence="1">
    <location>
        <begin position="158"/>
        <end position="170"/>
    </location>
</feature>
<organism evidence="2 3">
    <name type="scientific">Actinomadura mexicana</name>
    <dbReference type="NCBI Taxonomy" id="134959"/>
    <lineage>
        <taxon>Bacteria</taxon>
        <taxon>Bacillati</taxon>
        <taxon>Actinomycetota</taxon>
        <taxon>Actinomycetes</taxon>
        <taxon>Streptosporangiales</taxon>
        <taxon>Thermomonosporaceae</taxon>
        <taxon>Actinomadura</taxon>
    </lineage>
</organism>
<accession>A0A239GSQ8</accession>
<reference evidence="3" key="1">
    <citation type="submission" date="2017-06" db="EMBL/GenBank/DDBJ databases">
        <authorList>
            <person name="Varghese N."/>
            <person name="Submissions S."/>
        </authorList>
    </citation>
    <scope>NUCLEOTIDE SEQUENCE [LARGE SCALE GENOMIC DNA]</scope>
    <source>
        <strain evidence="3">DSM 44485</strain>
    </source>
</reference>
<feature type="compositionally biased region" description="Low complexity" evidence="1">
    <location>
        <begin position="171"/>
        <end position="184"/>
    </location>
</feature>
<feature type="compositionally biased region" description="Low complexity" evidence="1">
    <location>
        <begin position="313"/>
        <end position="328"/>
    </location>
</feature>
<evidence type="ECO:0000256" key="1">
    <source>
        <dbReference type="SAM" id="MobiDB-lite"/>
    </source>
</evidence>
<feature type="compositionally biased region" description="Low complexity" evidence="1">
    <location>
        <begin position="375"/>
        <end position="390"/>
    </location>
</feature>
<dbReference type="AlphaFoldDB" id="A0A239GSQ8"/>
<feature type="region of interest" description="Disordered" evidence="1">
    <location>
        <begin position="7"/>
        <end position="390"/>
    </location>
</feature>
<feature type="compositionally biased region" description="Basic and acidic residues" evidence="1">
    <location>
        <begin position="267"/>
        <end position="282"/>
    </location>
</feature>
<sequence length="390" mass="41569">MLAIAISVIGPPPLARGELAAGDRDDGAGRTTPARAGRTPRAGPGWPRRADHPRSRGENLLAADTRLARHGPPPLARGELVKRGRRLRRGRTTPARAGRTWPARRRPPCRADHPRSRGENMTIAVQSVPNGDHPRSHGENGIVSPASESDHGPPPLARGERHRVAGERIGPRTTPARAGRTAGPRPSPPRAADPPARAGRTGPGGPQRQDGLGPPPLARGEHDDRGAVRPERGPPPLARGERSPVDHQHAAARTTPARAGRTAARRTGVDRLPDHPRSRGENASRACPSRSVPVADHPRSRGERLGLAVVLQPRRTTPARAGRTAARRTGVDRLPDHPRSRGENASRACPSRSVPVADHPRSRGERLGLAVVLQPRRTTPARAGRTLTTG</sequence>
<feature type="compositionally biased region" description="Basic and acidic residues" evidence="1">
    <location>
        <begin position="48"/>
        <end position="57"/>
    </location>
</feature>
<feature type="compositionally biased region" description="Basic and acidic residues" evidence="1">
    <location>
        <begin position="239"/>
        <end position="249"/>
    </location>
</feature>
<feature type="compositionally biased region" description="Basic and acidic residues" evidence="1">
    <location>
        <begin position="219"/>
        <end position="232"/>
    </location>
</feature>